<evidence type="ECO:0000256" key="3">
    <source>
        <dbReference type="SAM" id="SignalP"/>
    </source>
</evidence>
<comment type="caution">
    <text evidence="4">The sequence shown here is derived from an EMBL/GenBank/DDBJ whole genome shotgun (WGS) entry which is preliminary data.</text>
</comment>
<dbReference type="Proteomes" id="UP000823619">
    <property type="component" value="Unassembled WGS sequence"/>
</dbReference>
<dbReference type="AlphaFoldDB" id="A0A9D9EES5"/>
<keyword evidence="3" id="KW-0732">Signal</keyword>
<feature type="region of interest" description="Disordered" evidence="1">
    <location>
        <begin position="279"/>
        <end position="298"/>
    </location>
</feature>
<feature type="compositionally biased region" description="Basic residues" evidence="1">
    <location>
        <begin position="368"/>
        <end position="379"/>
    </location>
</feature>
<organism evidence="4 5">
    <name type="scientific">Candidatus Cryptobacteroides merdavium</name>
    <dbReference type="NCBI Taxonomy" id="2840769"/>
    <lineage>
        <taxon>Bacteria</taxon>
        <taxon>Pseudomonadati</taxon>
        <taxon>Bacteroidota</taxon>
        <taxon>Bacteroidia</taxon>
        <taxon>Bacteroidales</taxon>
        <taxon>Candidatus Cryptobacteroides</taxon>
    </lineage>
</organism>
<protein>
    <submittedName>
        <fullName evidence="4">Uncharacterized protein</fullName>
    </submittedName>
</protein>
<feature type="region of interest" description="Disordered" evidence="1">
    <location>
        <begin position="349"/>
        <end position="379"/>
    </location>
</feature>
<gene>
    <name evidence="4" type="ORF">IAC23_08155</name>
</gene>
<reference evidence="4" key="1">
    <citation type="submission" date="2020-10" db="EMBL/GenBank/DDBJ databases">
        <authorList>
            <person name="Gilroy R."/>
        </authorList>
    </citation>
    <scope>NUCLEOTIDE SEQUENCE</scope>
    <source>
        <strain evidence="4">D5-748</strain>
    </source>
</reference>
<dbReference type="EMBL" id="JADIMO010000100">
    <property type="protein sequence ID" value="MBO8445645.1"/>
    <property type="molecule type" value="Genomic_DNA"/>
</dbReference>
<proteinExistence type="predicted"/>
<keyword evidence="2" id="KW-0472">Membrane</keyword>
<evidence type="ECO:0000256" key="1">
    <source>
        <dbReference type="SAM" id="MobiDB-lite"/>
    </source>
</evidence>
<accession>A0A9D9EES5</accession>
<keyword evidence="2" id="KW-1133">Transmembrane helix</keyword>
<reference evidence="4" key="2">
    <citation type="journal article" date="2021" name="PeerJ">
        <title>Extensive microbial diversity within the chicken gut microbiome revealed by metagenomics and culture.</title>
        <authorList>
            <person name="Gilroy R."/>
            <person name="Ravi A."/>
            <person name="Getino M."/>
            <person name="Pursley I."/>
            <person name="Horton D.L."/>
            <person name="Alikhan N.F."/>
            <person name="Baker D."/>
            <person name="Gharbi K."/>
            <person name="Hall N."/>
            <person name="Watson M."/>
            <person name="Adriaenssens E.M."/>
            <person name="Foster-Nyarko E."/>
            <person name="Jarju S."/>
            <person name="Secka A."/>
            <person name="Antonio M."/>
            <person name="Oren A."/>
            <person name="Chaudhuri R.R."/>
            <person name="La Ragione R."/>
            <person name="Hildebrand F."/>
            <person name="Pallen M.J."/>
        </authorList>
    </citation>
    <scope>NUCLEOTIDE SEQUENCE</scope>
    <source>
        <strain evidence="4">D5-748</strain>
    </source>
</reference>
<evidence type="ECO:0000313" key="4">
    <source>
        <dbReference type="EMBL" id="MBO8445645.1"/>
    </source>
</evidence>
<feature type="chain" id="PRO_5038452352" evidence="3">
    <location>
        <begin position="18"/>
        <end position="379"/>
    </location>
</feature>
<feature type="compositionally biased region" description="Basic and acidic residues" evidence="1">
    <location>
        <begin position="281"/>
        <end position="298"/>
    </location>
</feature>
<evidence type="ECO:0000256" key="2">
    <source>
        <dbReference type="SAM" id="Phobius"/>
    </source>
</evidence>
<keyword evidence="2" id="KW-0812">Transmembrane</keyword>
<feature type="transmembrane region" description="Helical" evidence="2">
    <location>
        <begin position="308"/>
        <end position="328"/>
    </location>
</feature>
<evidence type="ECO:0000313" key="5">
    <source>
        <dbReference type="Proteomes" id="UP000823619"/>
    </source>
</evidence>
<sequence>MAIISALLSVLPSVLCAKEFTDTLHTEGGDAVIIRYSIEYDGNDILVSASGTPRIIPSDKLRKACRGDLDKLDVVIFGRVGDFGDVRWNGLNPATFMVPANLDYRKNDEGFHILGESQPIVFTKRDGNGAQVDFPVFIALPERKQSYRIMARTSAPLKVRMAGEADKGRRADAATYGDVRARSHADPKPAENEADMSNAMGSIEMIRRLLAEADGLPFSQTLQMEIYNLGALKNRITDRAVIDEINAVMFEYTRKEAELKERQNAAALAAKAEEQALLARQKSEEEARQKEAEEEARLQAEQQQKRTFGMIAGGAVLAVLCFIGNAVIKHLGNVRNQRNIMEMQQSLTRQAESEAHRRSQSAIQDAVRKRRNNSTRKSI</sequence>
<name>A0A9D9EES5_9BACT</name>
<feature type="signal peptide" evidence="3">
    <location>
        <begin position="1"/>
        <end position="17"/>
    </location>
</feature>